<proteinExistence type="predicted"/>
<dbReference type="AlphaFoldDB" id="A0A3M7RHD7"/>
<name>A0A3M7RHD7_BRAPC</name>
<evidence type="ECO:0000313" key="2">
    <source>
        <dbReference type="Proteomes" id="UP000276133"/>
    </source>
</evidence>
<evidence type="ECO:0000313" key="1">
    <source>
        <dbReference type="EMBL" id="RNA22889.1"/>
    </source>
</evidence>
<keyword evidence="2" id="KW-1185">Reference proteome</keyword>
<reference evidence="1 2" key="1">
    <citation type="journal article" date="2018" name="Sci. Rep.">
        <title>Genomic signatures of local adaptation to the degree of environmental predictability in rotifers.</title>
        <authorList>
            <person name="Franch-Gras L."/>
            <person name="Hahn C."/>
            <person name="Garcia-Roger E.M."/>
            <person name="Carmona M.J."/>
            <person name="Serra M."/>
            <person name="Gomez A."/>
        </authorList>
    </citation>
    <scope>NUCLEOTIDE SEQUENCE [LARGE SCALE GENOMIC DNA]</scope>
    <source>
        <strain evidence="1">HYR1</strain>
    </source>
</reference>
<protein>
    <submittedName>
        <fullName evidence="1">Uncharacterized protein</fullName>
    </submittedName>
</protein>
<accession>A0A3M7RHD7</accession>
<dbReference type="EMBL" id="REGN01003386">
    <property type="protein sequence ID" value="RNA22889.1"/>
    <property type="molecule type" value="Genomic_DNA"/>
</dbReference>
<gene>
    <name evidence="1" type="ORF">BpHYR1_019304</name>
</gene>
<comment type="caution">
    <text evidence="1">The sequence shown here is derived from an EMBL/GenBank/DDBJ whole genome shotgun (WGS) entry which is preliminary data.</text>
</comment>
<sequence>MEYDLIYTHFIHIFWNAFTHNLGLFRIKIPKLFYLSVGLGNTESQSKSPNIVVWIERDDRFRLFGLAMETLALSSFPKILKK</sequence>
<dbReference type="Proteomes" id="UP000276133">
    <property type="component" value="Unassembled WGS sequence"/>
</dbReference>
<organism evidence="1 2">
    <name type="scientific">Brachionus plicatilis</name>
    <name type="common">Marine rotifer</name>
    <name type="synonym">Brachionus muelleri</name>
    <dbReference type="NCBI Taxonomy" id="10195"/>
    <lineage>
        <taxon>Eukaryota</taxon>
        <taxon>Metazoa</taxon>
        <taxon>Spiralia</taxon>
        <taxon>Gnathifera</taxon>
        <taxon>Rotifera</taxon>
        <taxon>Eurotatoria</taxon>
        <taxon>Monogononta</taxon>
        <taxon>Pseudotrocha</taxon>
        <taxon>Ploima</taxon>
        <taxon>Brachionidae</taxon>
        <taxon>Brachionus</taxon>
    </lineage>
</organism>